<name>A0ABD3JU09_EUCGL</name>
<organism evidence="5 6">
    <name type="scientific">Eucalyptus globulus</name>
    <name type="common">Tasmanian blue gum</name>
    <dbReference type="NCBI Taxonomy" id="34317"/>
    <lineage>
        <taxon>Eukaryota</taxon>
        <taxon>Viridiplantae</taxon>
        <taxon>Streptophyta</taxon>
        <taxon>Embryophyta</taxon>
        <taxon>Tracheophyta</taxon>
        <taxon>Spermatophyta</taxon>
        <taxon>Magnoliopsida</taxon>
        <taxon>eudicotyledons</taxon>
        <taxon>Gunneridae</taxon>
        <taxon>Pentapetalae</taxon>
        <taxon>rosids</taxon>
        <taxon>malvids</taxon>
        <taxon>Myrtales</taxon>
        <taxon>Myrtaceae</taxon>
        <taxon>Myrtoideae</taxon>
        <taxon>Eucalypteae</taxon>
        <taxon>Eucalyptus</taxon>
    </lineage>
</organism>
<evidence type="ECO:0000256" key="1">
    <source>
        <dbReference type="ARBA" id="ARBA00022679"/>
    </source>
</evidence>
<keyword evidence="2" id="KW-0833">Ubl conjugation pathway</keyword>
<dbReference type="PANTHER" id="PTHR46116">
    <property type="entry name" value="(E3-INDEPENDENT) E2 UBIQUITIN-CONJUGATING ENZYME"/>
    <property type="match status" value="1"/>
</dbReference>
<dbReference type="SMART" id="SM00212">
    <property type="entry name" value="UBCc"/>
    <property type="match status" value="1"/>
</dbReference>
<dbReference type="Gene3D" id="3.10.110.10">
    <property type="entry name" value="Ubiquitin Conjugating Enzyme"/>
    <property type="match status" value="1"/>
</dbReference>
<keyword evidence="1" id="KW-0808">Transferase</keyword>
<dbReference type="EMBL" id="JBJKBG010000008">
    <property type="protein sequence ID" value="KAL3727811.1"/>
    <property type="molecule type" value="Genomic_DNA"/>
</dbReference>
<protein>
    <recommendedName>
        <fullName evidence="4">UBC core domain-containing protein</fullName>
    </recommendedName>
</protein>
<gene>
    <name evidence="5" type="ORF">ACJRO7_032539</name>
</gene>
<keyword evidence="6" id="KW-1185">Reference proteome</keyword>
<feature type="domain" description="UBC core" evidence="4">
    <location>
        <begin position="70"/>
        <end position="231"/>
    </location>
</feature>
<sequence>MLRNKRHKTAPLAPSSSSACGGGGSSLSDVAEPNGATSEIEEIEPFPRFDIVADDSDHFYRNSSQTIPASTQKRIMHEWKLLEQHLPESITVRAYQKKVGLLRAAIVGAAATPYHDGLYFFDISFPPNYPAKPPQVHYLSFGYRINPNLYTNGTVCLSLLNTWSGKWKSERWNPKESTILQVLLSIQALVLNERPFFNEPAYGIFMSGTSAEKYSFAYNEDAFVLSCKSMLHLLAKPPRGFEFFVAWHFRDRARTILRACEAYASGRVRVGYFQDGAPPEGPSSKVAVPQKFKESMKSLYPQLFKAFSKEGASLAGLRKELSSDQKGGNPLPVQEKKGLADQKGGNLPPVPGKKGLADQKGGNLPPVPEKKGLADQKGGNPLPVPGKKGLADQKGGDLPPALGTKSLVDQKGGNLPPVPGKKGLVVNVLGTVKKFLGLK</sequence>
<dbReference type="InterPro" id="IPR000608">
    <property type="entry name" value="UBC"/>
</dbReference>
<dbReference type="PROSITE" id="PS51257">
    <property type="entry name" value="PROKAR_LIPOPROTEIN"/>
    <property type="match status" value="1"/>
</dbReference>
<evidence type="ECO:0000259" key="4">
    <source>
        <dbReference type="PROSITE" id="PS50127"/>
    </source>
</evidence>
<evidence type="ECO:0000313" key="6">
    <source>
        <dbReference type="Proteomes" id="UP001634007"/>
    </source>
</evidence>
<reference evidence="5 6" key="1">
    <citation type="submission" date="2024-11" db="EMBL/GenBank/DDBJ databases">
        <title>Chromosome-level genome assembly of Eucalyptus globulus Labill. provides insights into its genome evolution.</title>
        <authorList>
            <person name="Li X."/>
        </authorList>
    </citation>
    <scope>NUCLEOTIDE SEQUENCE [LARGE SCALE GENOMIC DNA]</scope>
    <source>
        <strain evidence="5">CL2024</strain>
        <tissue evidence="5">Fresh tender leaves</tissue>
    </source>
</reference>
<feature type="region of interest" description="Disordered" evidence="3">
    <location>
        <begin position="1"/>
        <end position="39"/>
    </location>
</feature>
<feature type="region of interest" description="Disordered" evidence="3">
    <location>
        <begin position="320"/>
        <end position="421"/>
    </location>
</feature>
<dbReference type="Pfam" id="PF00179">
    <property type="entry name" value="UQ_con"/>
    <property type="match status" value="1"/>
</dbReference>
<evidence type="ECO:0000313" key="5">
    <source>
        <dbReference type="EMBL" id="KAL3727811.1"/>
    </source>
</evidence>
<dbReference type="InterPro" id="IPR016135">
    <property type="entry name" value="UBQ-conjugating_enzyme/RWD"/>
</dbReference>
<evidence type="ECO:0000256" key="2">
    <source>
        <dbReference type="ARBA" id="ARBA00022786"/>
    </source>
</evidence>
<dbReference type="Proteomes" id="UP001634007">
    <property type="component" value="Unassembled WGS sequence"/>
</dbReference>
<dbReference type="PROSITE" id="PS50127">
    <property type="entry name" value="UBC_2"/>
    <property type="match status" value="1"/>
</dbReference>
<evidence type="ECO:0000256" key="3">
    <source>
        <dbReference type="SAM" id="MobiDB-lite"/>
    </source>
</evidence>
<accession>A0ABD3JU09</accession>
<comment type="caution">
    <text evidence="5">The sequence shown here is derived from an EMBL/GenBank/DDBJ whole genome shotgun (WGS) entry which is preliminary data.</text>
</comment>
<proteinExistence type="predicted"/>
<dbReference type="CDD" id="cd23837">
    <property type="entry name" value="UBCc_UBE2O"/>
    <property type="match status" value="1"/>
</dbReference>
<feature type="compositionally biased region" description="Low complexity" evidence="3">
    <location>
        <begin position="10"/>
        <end position="19"/>
    </location>
</feature>
<dbReference type="AlphaFoldDB" id="A0ABD3JU09"/>
<dbReference type="PANTHER" id="PTHR46116:SF19">
    <property type="entry name" value="UBIQUITIN-CONJUGATING ENZYME FAMILY PROTEIN"/>
    <property type="match status" value="1"/>
</dbReference>
<dbReference type="SUPFAM" id="SSF54495">
    <property type="entry name" value="UBC-like"/>
    <property type="match status" value="1"/>
</dbReference>
<dbReference type="GO" id="GO:0016740">
    <property type="term" value="F:transferase activity"/>
    <property type="evidence" value="ECO:0007669"/>
    <property type="project" value="UniProtKB-KW"/>
</dbReference>